<gene>
    <name evidence="1" type="ORF">PGTUg99_013757</name>
</gene>
<dbReference type="EMBL" id="VDEP01000280">
    <property type="protein sequence ID" value="KAA1112259.1"/>
    <property type="molecule type" value="Genomic_DNA"/>
</dbReference>
<dbReference type="Proteomes" id="UP000325313">
    <property type="component" value="Unassembled WGS sequence"/>
</dbReference>
<sequence length="152" mass="17009">MLLNTTKATSDEITDHVEVSAPKQFTLIGSTINLPKISHATPLPPSVFQTITVKSTIQRNQYQHARAESLGPTRHQSFSSTEDYWNDCSETSLCFDDSMPSHLYTPSTFPKNAIAQEFVARPLKIIQTRLGFQKIHSGTSDIMSKVRELVKT</sequence>
<comment type="caution">
    <text evidence="1">The sequence shown here is derived from an EMBL/GenBank/DDBJ whole genome shotgun (WGS) entry which is preliminary data.</text>
</comment>
<dbReference type="AlphaFoldDB" id="A0A5B0QGQ2"/>
<proteinExistence type="predicted"/>
<reference evidence="1 2" key="1">
    <citation type="submission" date="2019-05" db="EMBL/GenBank/DDBJ databases">
        <title>Emergence of the Ug99 lineage of the wheat stem rust pathogen through somatic hybridization.</title>
        <authorList>
            <person name="Li F."/>
            <person name="Upadhyaya N.M."/>
            <person name="Sperschneider J."/>
            <person name="Matny O."/>
            <person name="Nguyen-Phuc H."/>
            <person name="Mago R."/>
            <person name="Raley C."/>
            <person name="Miller M.E."/>
            <person name="Silverstein K.A.T."/>
            <person name="Henningsen E."/>
            <person name="Hirsch C.D."/>
            <person name="Visser B."/>
            <person name="Pretorius Z.A."/>
            <person name="Steffenson B.J."/>
            <person name="Schwessinger B."/>
            <person name="Dodds P.N."/>
            <person name="Figueroa M."/>
        </authorList>
    </citation>
    <scope>NUCLEOTIDE SEQUENCE [LARGE SCALE GENOMIC DNA]</scope>
    <source>
        <strain evidence="1 2">Ug99</strain>
    </source>
</reference>
<protein>
    <submittedName>
        <fullName evidence="1">Uncharacterized protein</fullName>
    </submittedName>
</protein>
<evidence type="ECO:0000313" key="2">
    <source>
        <dbReference type="Proteomes" id="UP000325313"/>
    </source>
</evidence>
<accession>A0A5B0QGQ2</accession>
<organism evidence="1 2">
    <name type="scientific">Puccinia graminis f. sp. tritici</name>
    <dbReference type="NCBI Taxonomy" id="56615"/>
    <lineage>
        <taxon>Eukaryota</taxon>
        <taxon>Fungi</taxon>
        <taxon>Dikarya</taxon>
        <taxon>Basidiomycota</taxon>
        <taxon>Pucciniomycotina</taxon>
        <taxon>Pucciniomycetes</taxon>
        <taxon>Pucciniales</taxon>
        <taxon>Pucciniaceae</taxon>
        <taxon>Puccinia</taxon>
    </lineage>
</organism>
<name>A0A5B0QGQ2_PUCGR</name>
<evidence type="ECO:0000313" key="1">
    <source>
        <dbReference type="EMBL" id="KAA1112259.1"/>
    </source>
</evidence>